<reference evidence="1" key="1">
    <citation type="submission" date="2021-06" db="EMBL/GenBank/DDBJ databases">
        <authorList>
            <person name="Kallberg Y."/>
            <person name="Tangrot J."/>
            <person name="Rosling A."/>
        </authorList>
    </citation>
    <scope>NUCLEOTIDE SEQUENCE</scope>
    <source>
        <strain evidence="1">FL130A</strain>
    </source>
</reference>
<keyword evidence="2" id="KW-1185">Reference proteome</keyword>
<sequence>ILTRFAYQIQNTSFSSSQLDKITKSYSNLIKHKAGFTSIIPSSILFYNRIYSLKTTQNMQQLQHINNFIKILNHPSFGIFVLKIQLQQLQNSAATNLLILTHQPIFSKPENKTTTAQIVLELHKPQL</sequence>
<organism evidence="1 2">
    <name type="scientific">Ambispora leptoticha</name>
    <dbReference type="NCBI Taxonomy" id="144679"/>
    <lineage>
        <taxon>Eukaryota</taxon>
        <taxon>Fungi</taxon>
        <taxon>Fungi incertae sedis</taxon>
        <taxon>Mucoromycota</taxon>
        <taxon>Glomeromycotina</taxon>
        <taxon>Glomeromycetes</taxon>
        <taxon>Archaeosporales</taxon>
        <taxon>Ambisporaceae</taxon>
        <taxon>Ambispora</taxon>
    </lineage>
</organism>
<comment type="caution">
    <text evidence="1">The sequence shown here is derived from an EMBL/GenBank/DDBJ whole genome shotgun (WGS) entry which is preliminary data.</text>
</comment>
<protein>
    <submittedName>
        <fullName evidence="1">1410_t:CDS:1</fullName>
    </submittedName>
</protein>
<accession>A0A9N9DVP7</accession>
<dbReference type="Proteomes" id="UP000789508">
    <property type="component" value="Unassembled WGS sequence"/>
</dbReference>
<evidence type="ECO:0000313" key="2">
    <source>
        <dbReference type="Proteomes" id="UP000789508"/>
    </source>
</evidence>
<proteinExistence type="predicted"/>
<dbReference type="EMBL" id="CAJVPS010009724">
    <property type="protein sequence ID" value="CAG8652783.1"/>
    <property type="molecule type" value="Genomic_DNA"/>
</dbReference>
<dbReference type="AlphaFoldDB" id="A0A9N9DVP7"/>
<evidence type="ECO:0000313" key="1">
    <source>
        <dbReference type="EMBL" id="CAG8652783.1"/>
    </source>
</evidence>
<gene>
    <name evidence="1" type="ORF">ALEPTO_LOCUS10075</name>
</gene>
<feature type="non-terminal residue" evidence="1">
    <location>
        <position position="127"/>
    </location>
</feature>
<name>A0A9N9DVP7_9GLOM</name>